<proteinExistence type="predicted"/>
<evidence type="ECO:0000256" key="1">
    <source>
        <dbReference type="SAM" id="MobiDB-lite"/>
    </source>
</evidence>
<sequence>PMAMAAIRIRLPLRPTSRTRRPLPDSSLAAGTTQFVKVAGWVLLSTDTVLTCAHVVGAADRPVLVDLVGAPGSESVPARVDTAGWVPESGDQLSGLGGDLALLRLDRPQPPGRATMLRRLSPTWDRPVRMYGFPEGLDQGIYLRGRLAGGIGGDGRVQIFPEEAAEVVRPGFSGAGVTDQQTGQVIGIVVNAYLGQGLRLSFMIPTETVIRHLPGVRQRTEGDSVVDRELVSTSTEPAEEPAFAAWLAGWLRGGDDAPAVDAALVEPADRARNLTLRRALTQADRELSTTTGRAPVTPGGNPDTVPPVGSLDLAIDVGRQTPTELAERICRRMGVEGAPDRPAVERLATVALPLTIVVHGVDRAPEPARLDELLGLLGEQGSRLLLVFHTAPAETRDTAVAALRLRHRIGRLSRGLDTTAELKRRFRDRRRQVSTTDLDRATGALTTISFLRRSLSRLRREASAADRTAARLHAAHDELDDYERLPRSAASRLEAALTRLDALVVRRNELRGRLGAAQARARAANGEEDLQLARLYAAAHDLLWRAPCDVAAAETAVLRYLAAVTDRGDEPPAGVVTR</sequence>
<evidence type="ECO:0000313" key="3">
    <source>
        <dbReference type="Proteomes" id="UP000295345"/>
    </source>
</evidence>
<keyword evidence="2" id="KW-0378">Hydrolase</keyword>
<dbReference type="OrthoDB" id="3330134at2"/>
<name>A0A4V2Y334_9ACTN</name>
<dbReference type="Proteomes" id="UP000295345">
    <property type="component" value="Unassembled WGS sequence"/>
</dbReference>
<dbReference type="GO" id="GO:0006508">
    <property type="term" value="P:proteolysis"/>
    <property type="evidence" value="ECO:0007669"/>
    <property type="project" value="UniProtKB-KW"/>
</dbReference>
<accession>A0A4V2Y334</accession>
<reference evidence="2 3" key="1">
    <citation type="submission" date="2019-03" db="EMBL/GenBank/DDBJ databases">
        <title>Draft genome sequences of novel Actinobacteria.</title>
        <authorList>
            <person name="Sahin N."/>
            <person name="Ay H."/>
            <person name="Saygin H."/>
        </authorList>
    </citation>
    <scope>NUCLEOTIDE SEQUENCE [LARGE SCALE GENOMIC DNA]</scope>
    <source>
        <strain evidence="2 3">DSM 41900</strain>
    </source>
</reference>
<dbReference type="AlphaFoldDB" id="A0A4V2Y334"/>
<feature type="non-terminal residue" evidence="2">
    <location>
        <position position="1"/>
    </location>
</feature>
<comment type="caution">
    <text evidence="2">The sequence shown here is derived from an EMBL/GenBank/DDBJ whole genome shotgun (WGS) entry which is preliminary data.</text>
</comment>
<dbReference type="InterPro" id="IPR009003">
    <property type="entry name" value="Peptidase_S1_PA"/>
</dbReference>
<keyword evidence="2" id="KW-0645">Protease</keyword>
<keyword evidence="3" id="KW-1185">Reference proteome</keyword>
<evidence type="ECO:0000313" key="2">
    <source>
        <dbReference type="EMBL" id="TDC74945.1"/>
    </source>
</evidence>
<dbReference type="EMBL" id="SMKI01000126">
    <property type="protein sequence ID" value="TDC74945.1"/>
    <property type="molecule type" value="Genomic_DNA"/>
</dbReference>
<dbReference type="Gene3D" id="2.40.10.120">
    <property type="match status" value="1"/>
</dbReference>
<protein>
    <submittedName>
        <fullName evidence="2">Serine protease</fullName>
    </submittedName>
</protein>
<dbReference type="GO" id="GO:0008233">
    <property type="term" value="F:peptidase activity"/>
    <property type="evidence" value="ECO:0007669"/>
    <property type="project" value="UniProtKB-KW"/>
</dbReference>
<gene>
    <name evidence="2" type="ORF">E1283_13985</name>
</gene>
<organism evidence="2 3">
    <name type="scientific">Streptomyces hainanensis</name>
    <dbReference type="NCBI Taxonomy" id="402648"/>
    <lineage>
        <taxon>Bacteria</taxon>
        <taxon>Bacillati</taxon>
        <taxon>Actinomycetota</taxon>
        <taxon>Actinomycetes</taxon>
        <taxon>Kitasatosporales</taxon>
        <taxon>Streptomycetaceae</taxon>
        <taxon>Streptomyces</taxon>
    </lineage>
</organism>
<dbReference type="SUPFAM" id="SSF50494">
    <property type="entry name" value="Trypsin-like serine proteases"/>
    <property type="match status" value="1"/>
</dbReference>
<dbReference type="Pfam" id="PF13365">
    <property type="entry name" value="Trypsin_2"/>
    <property type="match status" value="1"/>
</dbReference>
<feature type="region of interest" description="Disordered" evidence="1">
    <location>
        <begin position="284"/>
        <end position="307"/>
    </location>
</feature>